<proteinExistence type="predicted"/>
<dbReference type="RefSeq" id="XP_024584754.1">
    <property type="nucleotide sequence ID" value="XM_024719458.1"/>
</dbReference>
<sequence>MPINDKIEIEELIATQSVKYPLYVIDEAPLDDCAMDNIIQTTKRERLQKQRLSRVEHELRFFQQCPSVVIVDDDCDENNHDDCYSEQSYATATSSMCSPML</sequence>
<evidence type="ECO:0000313" key="1">
    <source>
        <dbReference type="EMBL" id="CEG48385.1"/>
    </source>
</evidence>
<dbReference type="AlphaFoldDB" id="A0A0P1B4M5"/>
<dbReference type="Proteomes" id="UP000054928">
    <property type="component" value="Unassembled WGS sequence"/>
</dbReference>
<organism evidence="1 2">
    <name type="scientific">Plasmopara halstedii</name>
    <name type="common">Downy mildew of sunflower</name>
    <dbReference type="NCBI Taxonomy" id="4781"/>
    <lineage>
        <taxon>Eukaryota</taxon>
        <taxon>Sar</taxon>
        <taxon>Stramenopiles</taxon>
        <taxon>Oomycota</taxon>
        <taxon>Peronosporomycetes</taxon>
        <taxon>Peronosporales</taxon>
        <taxon>Peronosporaceae</taxon>
        <taxon>Plasmopara</taxon>
    </lineage>
</organism>
<accession>A0A0P1B4M5</accession>
<dbReference type="GeneID" id="36401265"/>
<name>A0A0P1B4M5_PLAHL</name>
<dbReference type="EMBL" id="CCYD01002939">
    <property type="protein sequence ID" value="CEG48385.1"/>
    <property type="molecule type" value="Genomic_DNA"/>
</dbReference>
<dbReference type="OrthoDB" id="77404at2759"/>
<evidence type="ECO:0000313" key="2">
    <source>
        <dbReference type="Proteomes" id="UP000054928"/>
    </source>
</evidence>
<protein>
    <submittedName>
        <fullName evidence="1">Uncharacterized protein</fullName>
    </submittedName>
</protein>
<reference evidence="2" key="1">
    <citation type="submission" date="2014-09" db="EMBL/GenBank/DDBJ databases">
        <authorList>
            <person name="Sharma Rahul"/>
            <person name="Thines Marco"/>
        </authorList>
    </citation>
    <scope>NUCLEOTIDE SEQUENCE [LARGE SCALE GENOMIC DNA]</scope>
</reference>
<keyword evidence="2" id="KW-1185">Reference proteome</keyword>